<evidence type="ECO:0000313" key="4">
    <source>
        <dbReference type="Proteomes" id="UP000028524"/>
    </source>
</evidence>
<dbReference type="OrthoDB" id="5130140at2759"/>
<dbReference type="OMA" id="LNEEWND"/>
<keyword evidence="2" id="KW-1133">Transmembrane helix</keyword>
<feature type="compositionally biased region" description="Basic and acidic residues" evidence="1">
    <location>
        <begin position="13"/>
        <end position="24"/>
    </location>
</feature>
<evidence type="ECO:0000313" key="3">
    <source>
        <dbReference type="EMBL" id="KFA64818.1"/>
    </source>
</evidence>
<dbReference type="HOGENOM" id="CLU_1152386_0_0_1"/>
<accession>A0A084QLI3</accession>
<keyword evidence="2" id="KW-0812">Transmembrane</keyword>
<dbReference type="EMBL" id="KL660654">
    <property type="protein sequence ID" value="KFA64818.1"/>
    <property type="molecule type" value="Genomic_DNA"/>
</dbReference>
<dbReference type="InParanoid" id="A0A084QLI3"/>
<feature type="region of interest" description="Disordered" evidence="1">
    <location>
        <begin position="205"/>
        <end position="241"/>
    </location>
</feature>
<evidence type="ECO:0000256" key="2">
    <source>
        <dbReference type="SAM" id="Phobius"/>
    </source>
</evidence>
<gene>
    <name evidence="3" type="ORF">S40285_09901</name>
</gene>
<keyword evidence="4" id="KW-1185">Reference proteome</keyword>
<feature type="compositionally biased region" description="Basic and acidic residues" evidence="1">
    <location>
        <begin position="220"/>
        <end position="241"/>
    </location>
</feature>
<evidence type="ECO:0000256" key="1">
    <source>
        <dbReference type="SAM" id="MobiDB-lite"/>
    </source>
</evidence>
<proteinExistence type="predicted"/>
<protein>
    <submittedName>
        <fullName evidence="3">Uncharacterized protein</fullName>
    </submittedName>
</protein>
<reference evidence="3 4" key="1">
    <citation type="journal article" date="2014" name="BMC Genomics">
        <title>Comparative genome sequencing reveals chemotype-specific gene clusters in the toxigenic black mold Stachybotrys.</title>
        <authorList>
            <person name="Semeiks J."/>
            <person name="Borek D."/>
            <person name="Otwinowski Z."/>
            <person name="Grishin N.V."/>
        </authorList>
    </citation>
    <scope>NUCLEOTIDE SEQUENCE [LARGE SCALE GENOMIC DNA]</scope>
    <source>
        <strain evidence="3 4">IBT 40285</strain>
    </source>
</reference>
<dbReference type="AlphaFoldDB" id="A0A084QLI3"/>
<sequence length="241" mass="26997">MAHDLFPNGGDPTQERDRGLRFTNDEWNGSISNGQPVTLRWNESLPIETAQLNLFKVIYPEQGLVMYDMVSNLSDCVSATTCKWTPENLDDGLYTLLLTTQSDSDPGWAFSPLWRPEIHPRRPFHWAAPVGIPIVVLLGVYALGLLTYFLHRRRKRAQGEGVNPDDADGRHPSFSSVITVQTLEEPEGAKKPEVWLYENVPASTLPAARASPPDSKCPCKVREPEKARLDCRSDTRRSSIA</sequence>
<dbReference type="Proteomes" id="UP000028524">
    <property type="component" value="Unassembled WGS sequence"/>
</dbReference>
<feature type="transmembrane region" description="Helical" evidence="2">
    <location>
        <begin position="126"/>
        <end position="150"/>
    </location>
</feature>
<feature type="region of interest" description="Disordered" evidence="1">
    <location>
        <begin position="1"/>
        <end position="25"/>
    </location>
</feature>
<name>A0A084QLI3_STAC4</name>
<keyword evidence="2" id="KW-0472">Membrane</keyword>
<organism evidence="3 4">
    <name type="scientific">Stachybotrys chlorohalonatus (strain IBT 40285)</name>
    <dbReference type="NCBI Taxonomy" id="1283841"/>
    <lineage>
        <taxon>Eukaryota</taxon>
        <taxon>Fungi</taxon>
        <taxon>Dikarya</taxon>
        <taxon>Ascomycota</taxon>
        <taxon>Pezizomycotina</taxon>
        <taxon>Sordariomycetes</taxon>
        <taxon>Hypocreomycetidae</taxon>
        <taxon>Hypocreales</taxon>
        <taxon>Stachybotryaceae</taxon>
        <taxon>Stachybotrys</taxon>
    </lineage>
</organism>